<dbReference type="Proteomes" id="UP000184245">
    <property type="component" value="Unassembled WGS sequence"/>
</dbReference>
<dbReference type="STRING" id="1122155.SAMN02745158_04515"/>
<keyword evidence="1" id="KW-0235">DNA replication</keyword>
<gene>
    <name evidence="2" type="ORF">SAMN02745158_04515</name>
</gene>
<feature type="non-terminal residue" evidence="2">
    <location>
        <position position="68"/>
    </location>
</feature>
<dbReference type="GO" id="GO:0006260">
    <property type="term" value="P:DNA replication"/>
    <property type="evidence" value="ECO:0007669"/>
    <property type="project" value="UniProtKB-KW"/>
</dbReference>
<evidence type="ECO:0000313" key="3">
    <source>
        <dbReference type="Proteomes" id="UP000184245"/>
    </source>
</evidence>
<organism evidence="2 3">
    <name type="scientific">Lactonifactor longoviformis DSM 17459</name>
    <dbReference type="NCBI Taxonomy" id="1122155"/>
    <lineage>
        <taxon>Bacteria</taxon>
        <taxon>Bacillati</taxon>
        <taxon>Bacillota</taxon>
        <taxon>Clostridia</taxon>
        <taxon>Eubacteriales</taxon>
        <taxon>Clostridiaceae</taxon>
        <taxon>Lactonifactor</taxon>
    </lineage>
</organism>
<dbReference type="InterPro" id="IPR036869">
    <property type="entry name" value="J_dom_sf"/>
</dbReference>
<dbReference type="Gene3D" id="1.10.287.110">
    <property type="entry name" value="DnaJ domain"/>
    <property type="match status" value="1"/>
</dbReference>
<name>A0A1M5DEU8_9CLOT</name>
<dbReference type="SUPFAM" id="SSF46565">
    <property type="entry name" value="Chaperone J-domain"/>
    <property type="match status" value="1"/>
</dbReference>
<accession>A0A1M5DEU8</accession>
<evidence type="ECO:0000313" key="2">
    <source>
        <dbReference type="EMBL" id="SHF65497.1"/>
    </source>
</evidence>
<reference evidence="2 3" key="1">
    <citation type="submission" date="2016-11" db="EMBL/GenBank/DDBJ databases">
        <authorList>
            <person name="Jaros S."/>
            <person name="Januszkiewicz K."/>
            <person name="Wedrychowicz H."/>
        </authorList>
    </citation>
    <scope>NUCLEOTIDE SEQUENCE [LARGE SCALE GENOMIC DNA]</scope>
    <source>
        <strain evidence="2 3">DSM 17459</strain>
    </source>
</reference>
<dbReference type="AlphaFoldDB" id="A0A1M5DEU8"/>
<sequence length="68" mass="7867">MKKYFRNVSSFEDLKSQYKALLKANHPDNGGDLEVMKEINVEFDALFPIWKNRKETELGETINETASS</sequence>
<proteinExistence type="predicted"/>
<keyword evidence="3" id="KW-1185">Reference proteome</keyword>
<protein>
    <recommendedName>
        <fullName evidence="4">J domain-containing protein</fullName>
    </recommendedName>
</protein>
<evidence type="ECO:0000256" key="1">
    <source>
        <dbReference type="ARBA" id="ARBA00022705"/>
    </source>
</evidence>
<dbReference type="EMBL" id="FQVI01000074">
    <property type="protein sequence ID" value="SHF65497.1"/>
    <property type="molecule type" value="Genomic_DNA"/>
</dbReference>
<evidence type="ECO:0008006" key="4">
    <source>
        <dbReference type="Google" id="ProtNLM"/>
    </source>
</evidence>